<feature type="region of interest" description="Disordered" evidence="1">
    <location>
        <begin position="1"/>
        <end position="20"/>
    </location>
</feature>
<feature type="compositionally biased region" description="Low complexity" evidence="1">
    <location>
        <begin position="83"/>
        <end position="96"/>
    </location>
</feature>
<dbReference type="Proteomes" id="UP000319980">
    <property type="component" value="Unassembled WGS sequence"/>
</dbReference>
<proteinExistence type="predicted"/>
<gene>
    <name evidence="2" type="ORF">FQY83_12335</name>
</gene>
<keyword evidence="3" id="KW-1185">Reference proteome</keyword>
<organism evidence="2 3">
    <name type="scientific">Luteimonas marina</name>
    <dbReference type="NCBI Taxonomy" id="488485"/>
    <lineage>
        <taxon>Bacteria</taxon>
        <taxon>Pseudomonadati</taxon>
        <taxon>Pseudomonadota</taxon>
        <taxon>Gammaproteobacteria</taxon>
        <taxon>Lysobacterales</taxon>
        <taxon>Lysobacteraceae</taxon>
        <taxon>Luteimonas</taxon>
    </lineage>
</organism>
<protein>
    <submittedName>
        <fullName evidence="2">Uncharacterized protein</fullName>
    </submittedName>
</protein>
<evidence type="ECO:0000256" key="1">
    <source>
        <dbReference type="SAM" id="MobiDB-lite"/>
    </source>
</evidence>
<evidence type="ECO:0000313" key="3">
    <source>
        <dbReference type="Proteomes" id="UP000319980"/>
    </source>
</evidence>
<dbReference type="EMBL" id="VOHK01000005">
    <property type="protein sequence ID" value="TWT19149.1"/>
    <property type="molecule type" value="Genomic_DNA"/>
</dbReference>
<comment type="caution">
    <text evidence="2">The sequence shown here is derived from an EMBL/GenBank/DDBJ whole genome shotgun (WGS) entry which is preliminary data.</text>
</comment>
<dbReference type="AlphaFoldDB" id="A0A5C5U032"/>
<sequence length="105" mass="11859">MRRAWSTRSSISSRSKARSSCRRDSSRCASACGWRRRAARRSSRRCPGAMRSCARAPAEHSGRRLRLKSAPRPPILRAWKRLPPTTSRSNARSTSPRPRPARCAN</sequence>
<evidence type="ECO:0000313" key="2">
    <source>
        <dbReference type="EMBL" id="TWT19149.1"/>
    </source>
</evidence>
<feature type="region of interest" description="Disordered" evidence="1">
    <location>
        <begin position="40"/>
        <end position="105"/>
    </location>
</feature>
<reference evidence="2 3" key="1">
    <citation type="journal article" date="2008" name="Int. J. Syst. Evol. Microbiol.">
        <title>Luteimonas marina sp. nov., isolated from seawater.</title>
        <authorList>
            <person name="Baik K.S."/>
            <person name="Park S.C."/>
            <person name="Kim M.S."/>
            <person name="Kim E.M."/>
            <person name="Park C."/>
            <person name="Chun J."/>
            <person name="Seong C.N."/>
        </authorList>
    </citation>
    <scope>NUCLEOTIDE SEQUENCE [LARGE SCALE GENOMIC DNA]</scope>
    <source>
        <strain evidence="2 3">FR1330</strain>
    </source>
</reference>
<accession>A0A5C5U032</accession>
<feature type="compositionally biased region" description="Low complexity" evidence="1">
    <location>
        <begin position="1"/>
        <end position="14"/>
    </location>
</feature>
<name>A0A5C5U032_9GAMM</name>